<reference evidence="3" key="1">
    <citation type="submission" date="2013-07" db="EMBL/GenBank/DDBJ databases">
        <title>The genome of Eucalyptus grandis.</title>
        <authorList>
            <person name="Schmutz J."/>
            <person name="Hayes R."/>
            <person name="Myburg A."/>
            <person name="Tuskan G."/>
            <person name="Grattapaglia D."/>
            <person name="Rokhsar D.S."/>
        </authorList>
    </citation>
    <scope>NUCLEOTIDE SEQUENCE</scope>
    <source>
        <tissue evidence="3">Leaf extractions</tissue>
    </source>
</reference>
<dbReference type="InterPro" id="IPR036047">
    <property type="entry name" value="F-box-like_dom_sf"/>
</dbReference>
<dbReference type="EMBL" id="KK198759">
    <property type="protein sequence ID" value="KCW63846.1"/>
    <property type="molecule type" value="Genomic_DNA"/>
</dbReference>
<gene>
    <name evidence="3" type="ORF">EUGRSUZ_G01515</name>
</gene>
<dbReference type="Gramene" id="KCW63846">
    <property type="protein sequence ID" value="KCW63846"/>
    <property type="gene ID" value="EUGRSUZ_G01515"/>
</dbReference>
<dbReference type="PANTHER" id="PTHR31111">
    <property type="entry name" value="BNAA05G37150D PROTEIN-RELATED"/>
    <property type="match status" value="1"/>
</dbReference>
<proteinExistence type="predicted"/>
<name>A0A059BD84_EUCGR</name>
<dbReference type="PANTHER" id="PTHR31111:SF125">
    <property type="entry name" value="F-BOX PROTEIN CPR30-LIKE"/>
    <property type="match status" value="1"/>
</dbReference>
<evidence type="ECO:0000259" key="2">
    <source>
        <dbReference type="Pfam" id="PF08268"/>
    </source>
</evidence>
<sequence>MEKHLRTQEEAAGESSGLTEVPTDIISNILLRLLVKMLLRFKCVSKSWCSIIGHWHFSSGHQNGFTTSLSQLDQTVNLTVEESQSVNGLICFKIGDLTYVCNISTREVKALLPSGHDLPVHLHCEVITLHKILTSGTSLWRKIGSSSCEFPLGISVCINGAIPFLMLDLMSNKIMKVFDVRIEKFRMIRFLNGALNQAHRPAVDTIQRPFDSVRLSILRMETSC</sequence>
<dbReference type="Gramene" id="KCW63845">
    <property type="protein sequence ID" value="KCW63845"/>
    <property type="gene ID" value="EUGRSUZ_G01515"/>
</dbReference>
<dbReference type="InterPro" id="IPR013187">
    <property type="entry name" value="F-box-assoc_dom_typ3"/>
</dbReference>
<dbReference type="AlphaFoldDB" id="A0A059BD84"/>
<evidence type="ECO:0008006" key="4">
    <source>
        <dbReference type="Google" id="ProtNLM"/>
    </source>
</evidence>
<dbReference type="InterPro" id="IPR001810">
    <property type="entry name" value="F-box_dom"/>
</dbReference>
<dbReference type="Pfam" id="PF08268">
    <property type="entry name" value="FBA_3"/>
    <property type="match status" value="1"/>
</dbReference>
<organism evidence="3">
    <name type="scientific">Eucalyptus grandis</name>
    <name type="common">Flooded gum</name>
    <dbReference type="NCBI Taxonomy" id="71139"/>
    <lineage>
        <taxon>Eukaryota</taxon>
        <taxon>Viridiplantae</taxon>
        <taxon>Streptophyta</taxon>
        <taxon>Embryophyta</taxon>
        <taxon>Tracheophyta</taxon>
        <taxon>Spermatophyta</taxon>
        <taxon>Magnoliopsida</taxon>
        <taxon>eudicotyledons</taxon>
        <taxon>Gunneridae</taxon>
        <taxon>Pentapetalae</taxon>
        <taxon>rosids</taxon>
        <taxon>malvids</taxon>
        <taxon>Myrtales</taxon>
        <taxon>Myrtaceae</taxon>
        <taxon>Myrtoideae</taxon>
        <taxon>Eucalypteae</taxon>
        <taxon>Eucalyptus</taxon>
    </lineage>
</organism>
<dbReference type="EMBL" id="KK198759">
    <property type="protein sequence ID" value="KCW63845.1"/>
    <property type="molecule type" value="Genomic_DNA"/>
</dbReference>
<feature type="domain" description="F-box" evidence="1">
    <location>
        <begin position="20"/>
        <end position="53"/>
    </location>
</feature>
<evidence type="ECO:0000259" key="1">
    <source>
        <dbReference type="Pfam" id="PF00646"/>
    </source>
</evidence>
<dbReference type="SUPFAM" id="SSF81383">
    <property type="entry name" value="F-box domain"/>
    <property type="match status" value="1"/>
</dbReference>
<protein>
    <recommendedName>
        <fullName evidence="4">F-box domain-containing protein</fullName>
    </recommendedName>
</protein>
<evidence type="ECO:0000313" key="3">
    <source>
        <dbReference type="EMBL" id="KCW63846.1"/>
    </source>
</evidence>
<dbReference type="Pfam" id="PF00646">
    <property type="entry name" value="F-box"/>
    <property type="match status" value="1"/>
</dbReference>
<accession>A0A059BD84</accession>
<feature type="domain" description="F-box associated beta-propeller type 3" evidence="2">
    <location>
        <begin position="128"/>
        <end position="194"/>
    </location>
</feature>